<dbReference type="Pfam" id="PF00563">
    <property type="entry name" value="EAL"/>
    <property type="match status" value="1"/>
</dbReference>
<keyword evidence="1" id="KW-0472">Membrane</keyword>
<dbReference type="Gene3D" id="3.30.70.270">
    <property type="match status" value="1"/>
</dbReference>
<dbReference type="SUPFAM" id="SSF55785">
    <property type="entry name" value="PYP-like sensor domain (PAS domain)"/>
    <property type="match status" value="1"/>
</dbReference>
<dbReference type="SUPFAM" id="SSF55073">
    <property type="entry name" value="Nucleotide cyclase"/>
    <property type="match status" value="1"/>
</dbReference>
<dbReference type="Proteomes" id="UP000233293">
    <property type="component" value="Unassembled WGS sequence"/>
</dbReference>
<dbReference type="InterPro" id="IPR001633">
    <property type="entry name" value="EAL_dom"/>
</dbReference>
<protein>
    <recommendedName>
        <fullName evidence="8">PAS domain S-box protein</fullName>
    </recommendedName>
</protein>
<evidence type="ECO:0000259" key="4">
    <source>
        <dbReference type="PROSITE" id="PS50883"/>
    </source>
</evidence>
<dbReference type="InterPro" id="IPR035965">
    <property type="entry name" value="PAS-like_dom_sf"/>
</dbReference>
<dbReference type="InterPro" id="IPR054327">
    <property type="entry name" value="His-kinase-like_sensor"/>
</dbReference>
<keyword evidence="1" id="KW-0812">Transmembrane</keyword>
<dbReference type="InterPro" id="IPR001610">
    <property type="entry name" value="PAC"/>
</dbReference>
<dbReference type="Gene3D" id="3.30.450.20">
    <property type="entry name" value="PAS domain"/>
    <property type="match status" value="3"/>
</dbReference>
<evidence type="ECO:0000259" key="5">
    <source>
        <dbReference type="PROSITE" id="PS50887"/>
    </source>
</evidence>
<dbReference type="PROSITE" id="PS50112">
    <property type="entry name" value="PAS"/>
    <property type="match status" value="1"/>
</dbReference>
<accession>A0A2N3PNE2</accession>
<feature type="domain" description="PAS" evidence="2">
    <location>
        <begin position="352"/>
        <end position="411"/>
    </location>
</feature>
<dbReference type="InterPro" id="IPR029787">
    <property type="entry name" value="Nucleotide_cyclase"/>
</dbReference>
<evidence type="ECO:0000313" key="6">
    <source>
        <dbReference type="EMBL" id="PKU21919.1"/>
    </source>
</evidence>
<dbReference type="CDD" id="cd12914">
    <property type="entry name" value="PDC1_DGC_like"/>
    <property type="match status" value="1"/>
</dbReference>
<dbReference type="Pfam" id="PF00990">
    <property type="entry name" value="GGDEF"/>
    <property type="match status" value="1"/>
</dbReference>
<dbReference type="InterPro" id="IPR052155">
    <property type="entry name" value="Biofilm_reg_signaling"/>
</dbReference>
<dbReference type="NCBIfam" id="TIGR00254">
    <property type="entry name" value="GGDEF"/>
    <property type="match status" value="1"/>
</dbReference>
<dbReference type="NCBIfam" id="TIGR00229">
    <property type="entry name" value="sensory_box"/>
    <property type="match status" value="1"/>
</dbReference>
<evidence type="ECO:0000259" key="3">
    <source>
        <dbReference type="PROSITE" id="PS50113"/>
    </source>
</evidence>
<dbReference type="PANTHER" id="PTHR44757:SF2">
    <property type="entry name" value="BIOFILM ARCHITECTURE MAINTENANCE PROTEIN MBAA"/>
    <property type="match status" value="1"/>
</dbReference>
<dbReference type="FunFam" id="3.20.20.450:FF:000001">
    <property type="entry name" value="Cyclic di-GMP phosphodiesterase yahA"/>
    <property type="match status" value="1"/>
</dbReference>
<feature type="domain" description="EAL" evidence="4">
    <location>
        <begin position="652"/>
        <end position="906"/>
    </location>
</feature>
<dbReference type="AlphaFoldDB" id="A0A2N3PNE2"/>
<dbReference type="SUPFAM" id="SSF141868">
    <property type="entry name" value="EAL domain-like"/>
    <property type="match status" value="1"/>
</dbReference>
<dbReference type="InterPro" id="IPR000700">
    <property type="entry name" value="PAS-assoc_C"/>
</dbReference>
<dbReference type="Pfam" id="PF08447">
    <property type="entry name" value="PAS_3"/>
    <property type="match status" value="1"/>
</dbReference>
<dbReference type="PANTHER" id="PTHR44757">
    <property type="entry name" value="DIGUANYLATE CYCLASE DGCP"/>
    <property type="match status" value="1"/>
</dbReference>
<organism evidence="6 7">
    <name type="scientific">Telmatospirillum siberiense</name>
    <dbReference type="NCBI Taxonomy" id="382514"/>
    <lineage>
        <taxon>Bacteria</taxon>
        <taxon>Pseudomonadati</taxon>
        <taxon>Pseudomonadota</taxon>
        <taxon>Alphaproteobacteria</taxon>
        <taxon>Rhodospirillales</taxon>
        <taxon>Rhodospirillaceae</taxon>
        <taxon>Telmatospirillum</taxon>
    </lineage>
</organism>
<sequence length="914" mass="101446">MIKANSHNPENFSSEYCVPDRKVFIDKFSAPRSVVVTLTAGFLLLNLFVVALIGIDIHQSRKQHEELGRITTQNLAKAFQQDLANQVGKIDLALFILAQEYTRQHGRERLDGAALSEAIAAIKPTLPDIDGLSFFDAAGTLTVDSEGRTDVGIGDREYFVRLKNLREDRLLISKPVTGRLSGNRTLILARPLRKPDGSFAGAICGGLSIDRLQRQFATLDVGKKGLVSLRDSDMGLIARIPKVQSTATASGWNSTSRELQSSYAQNPREGTYVGISGTDQVERMVSYRQIDHYPLIVLVGLDKEDYLRGWRDDLLKGSGLAAIFLTMSALGAWLIRRGWKRQLVALHQLGRGEQQLRMLAENASDVISRLDPTGHYLYVSRSILPTTGYGETDLLGAAAADFAHPDDRSLLLLTDKVPLRHPEETRTIAYRFRHKDGHYVWLEANLRPVLDDTGRLLEFVVVSRDITQRKQADARIEFLAHHDPLTGLPNRLLGKDRMEVAMAGAGRTGSKATLLFLDLDHFKTVNDSLGHPLGDELLKLVAARLRECLEDTDTLSRQGGDEFLILPGELREVEPASLMAETILRRLGRPFRVDNQDLYMSASIGIAIYPDDGEDFDTLLRRAEIAMYHAKDVGRNTYRFFADQMNFDNSEYLRLRTGLQRALERDEFLLHYQPQIDLQSGEIVGLEALVRWQPPALEIVPPGRFIPMAEESGMIVSIGAWVLQEACRQAAVWHRAGQTKLVMAVNLSAVQFKRGDLLQTVTEALTASGLPPSCLELELTESILISDTAKVLSMVDQLKELGVKLSIDDFGTGYSCLAYLKRFRVDRLKIDQSFVRHITTDPNDEAIVRAIVQLANSLGLKTVAEGVESEAALQSLISLGCDDAQGYYFARPMTAADAAAFLSNDKASPVPRAM</sequence>
<dbReference type="InterPro" id="IPR000014">
    <property type="entry name" value="PAS"/>
</dbReference>
<evidence type="ECO:0008006" key="8">
    <source>
        <dbReference type="Google" id="ProtNLM"/>
    </source>
</evidence>
<name>A0A2N3PNE2_9PROT</name>
<dbReference type="InterPro" id="IPR013655">
    <property type="entry name" value="PAS_fold_3"/>
</dbReference>
<dbReference type="SMART" id="SM00091">
    <property type="entry name" value="PAS"/>
    <property type="match status" value="1"/>
</dbReference>
<evidence type="ECO:0000256" key="1">
    <source>
        <dbReference type="SAM" id="Phobius"/>
    </source>
</evidence>
<dbReference type="EMBL" id="PIUM01000041">
    <property type="protein sequence ID" value="PKU21919.1"/>
    <property type="molecule type" value="Genomic_DNA"/>
</dbReference>
<evidence type="ECO:0000313" key="7">
    <source>
        <dbReference type="Proteomes" id="UP000233293"/>
    </source>
</evidence>
<dbReference type="SMART" id="SM00052">
    <property type="entry name" value="EAL"/>
    <property type="match status" value="1"/>
</dbReference>
<dbReference type="Pfam" id="PF22588">
    <property type="entry name" value="dCache_1_like"/>
    <property type="match status" value="1"/>
</dbReference>
<dbReference type="InterPro" id="IPR043128">
    <property type="entry name" value="Rev_trsase/Diguanyl_cyclase"/>
</dbReference>
<dbReference type="PROSITE" id="PS50883">
    <property type="entry name" value="EAL"/>
    <property type="match status" value="1"/>
</dbReference>
<dbReference type="InterPro" id="IPR000160">
    <property type="entry name" value="GGDEF_dom"/>
</dbReference>
<proteinExistence type="predicted"/>
<reference evidence="7" key="1">
    <citation type="submission" date="2017-12" db="EMBL/GenBank/DDBJ databases">
        <title>Draft genome sequence of Telmatospirillum siberiense 26-4b1T, an acidotolerant peatland alphaproteobacterium potentially involved in sulfur cycling.</title>
        <authorList>
            <person name="Hausmann B."/>
            <person name="Pjevac P."/>
            <person name="Schreck K."/>
            <person name="Herbold C.W."/>
            <person name="Daims H."/>
            <person name="Wagner M."/>
            <person name="Pester M."/>
            <person name="Loy A."/>
        </authorList>
    </citation>
    <scope>NUCLEOTIDE SEQUENCE [LARGE SCALE GENOMIC DNA]</scope>
    <source>
        <strain evidence="7">26-4b1</strain>
    </source>
</reference>
<keyword evidence="7" id="KW-1185">Reference proteome</keyword>
<dbReference type="PROSITE" id="PS50887">
    <property type="entry name" value="GGDEF"/>
    <property type="match status" value="1"/>
</dbReference>
<dbReference type="InterPro" id="IPR035919">
    <property type="entry name" value="EAL_sf"/>
</dbReference>
<feature type="transmembrane region" description="Helical" evidence="1">
    <location>
        <begin position="34"/>
        <end position="55"/>
    </location>
</feature>
<feature type="domain" description="GGDEF" evidence="5">
    <location>
        <begin position="510"/>
        <end position="643"/>
    </location>
</feature>
<comment type="caution">
    <text evidence="6">The sequence shown here is derived from an EMBL/GenBank/DDBJ whole genome shotgun (WGS) entry which is preliminary data.</text>
</comment>
<dbReference type="CDD" id="cd00130">
    <property type="entry name" value="PAS"/>
    <property type="match status" value="1"/>
</dbReference>
<gene>
    <name evidence="6" type="ORF">CWS72_24340</name>
</gene>
<dbReference type="PROSITE" id="PS50113">
    <property type="entry name" value="PAC"/>
    <property type="match status" value="1"/>
</dbReference>
<dbReference type="SMART" id="SM00086">
    <property type="entry name" value="PAC"/>
    <property type="match status" value="1"/>
</dbReference>
<dbReference type="SMART" id="SM00267">
    <property type="entry name" value="GGDEF"/>
    <property type="match status" value="1"/>
</dbReference>
<dbReference type="Gene3D" id="3.20.20.450">
    <property type="entry name" value="EAL domain"/>
    <property type="match status" value="1"/>
</dbReference>
<feature type="domain" description="PAC" evidence="3">
    <location>
        <begin position="426"/>
        <end position="478"/>
    </location>
</feature>
<dbReference type="CDD" id="cd01948">
    <property type="entry name" value="EAL"/>
    <property type="match status" value="1"/>
</dbReference>
<keyword evidence="1" id="KW-1133">Transmembrane helix</keyword>
<dbReference type="CDD" id="cd12915">
    <property type="entry name" value="PDC2_DGC_like"/>
    <property type="match status" value="1"/>
</dbReference>
<dbReference type="CDD" id="cd01949">
    <property type="entry name" value="GGDEF"/>
    <property type="match status" value="1"/>
</dbReference>
<evidence type="ECO:0000259" key="2">
    <source>
        <dbReference type="PROSITE" id="PS50112"/>
    </source>
</evidence>